<dbReference type="AlphaFoldDB" id="A0AAD8JMQ3"/>
<dbReference type="EMBL" id="JAUHHV010000011">
    <property type="protein sequence ID" value="KAK1407360.1"/>
    <property type="molecule type" value="Genomic_DNA"/>
</dbReference>
<organism evidence="2 3">
    <name type="scientific">Tagetes erecta</name>
    <name type="common">African marigold</name>
    <dbReference type="NCBI Taxonomy" id="13708"/>
    <lineage>
        <taxon>Eukaryota</taxon>
        <taxon>Viridiplantae</taxon>
        <taxon>Streptophyta</taxon>
        <taxon>Embryophyta</taxon>
        <taxon>Tracheophyta</taxon>
        <taxon>Spermatophyta</taxon>
        <taxon>Magnoliopsida</taxon>
        <taxon>eudicotyledons</taxon>
        <taxon>Gunneridae</taxon>
        <taxon>Pentapetalae</taxon>
        <taxon>asterids</taxon>
        <taxon>campanulids</taxon>
        <taxon>Asterales</taxon>
        <taxon>Asteraceae</taxon>
        <taxon>Asteroideae</taxon>
        <taxon>Heliantheae alliance</taxon>
        <taxon>Tageteae</taxon>
        <taxon>Tagetes</taxon>
    </lineage>
</organism>
<protein>
    <submittedName>
        <fullName evidence="2">Uncharacterized protein</fullName>
    </submittedName>
</protein>
<proteinExistence type="predicted"/>
<keyword evidence="3" id="KW-1185">Reference proteome</keyword>
<feature type="transmembrane region" description="Helical" evidence="1">
    <location>
        <begin position="20"/>
        <end position="42"/>
    </location>
</feature>
<accession>A0AAD8JMQ3</accession>
<gene>
    <name evidence="2" type="ORF">QVD17_38974</name>
</gene>
<evidence type="ECO:0000313" key="2">
    <source>
        <dbReference type="EMBL" id="KAK1407360.1"/>
    </source>
</evidence>
<feature type="transmembrane region" description="Helical" evidence="1">
    <location>
        <begin position="48"/>
        <end position="67"/>
    </location>
</feature>
<sequence>MSRVRTLYDQEKNALYLHIVCDHFMVCLRIMYCLVPRLMFWLEDFVHFLYQSSSLIGSLGVPIYACFRSFMRRYKQDLRINSFPR</sequence>
<keyword evidence="1" id="KW-0472">Membrane</keyword>
<dbReference type="Proteomes" id="UP001229421">
    <property type="component" value="Unassembled WGS sequence"/>
</dbReference>
<name>A0AAD8JMQ3_TARER</name>
<keyword evidence="1" id="KW-1133">Transmembrane helix</keyword>
<evidence type="ECO:0000256" key="1">
    <source>
        <dbReference type="SAM" id="Phobius"/>
    </source>
</evidence>
<evidence type="ECO:0000313" key="3">
    <source>
        <dbReference type="Proteomes" id="UP001229421"/>
    </source>
</evidence>
<keyword evidence="1" id="KW-0812">Transmembrane</keyword>
<reference evidence="2" key="1">
    <citation type="journal article" date="2023" name="bioRxiv">
        <title>Improved chromosome-level genome assembly for marigold (Tagetes erecta).</title>
        <authorList>
            <person name="Jiang F."/>
            <person name="Yuan L."/>
            <person name="Wang S."/>
            <person name="Wang H."/>
            <person name="Xu D."/>
            <person name="Wang A."/>
            <person name="Fan W."/>
        </authorList>
    </citation>
    <scope>NUCLEOTIDE SEQUENCE</scope>
    <source>
        <strain evidence="2">WSJ</strain>
        <tissue evidence="2">Leaf</tissue>
    </source>
</reference>
<comment type="caution">
    <text evidence="2">The sequence shown here is derived from an EMBL/GenBank/DDBJ whole genome shotgun (WGS) entry which is preliminary data.</text>
</comment>